<dbReference type="InterPro" id="IPR042099">
    <property type="entry name" value="ANL_N_sf"/>
</dbReference>
<protein>
    <submittedName>
        <fullName evidence="1">Coenzyme F390 synthetase</fullName>
    </submittedName>
</protein>
<dbReference type="RefSeq" id="WP_047781391.1">
    <property type="nucleotide sequence ID" value="NZ_BRLJ01000002.1"/>
</dbReference>
<comment type="caution">
    <text evidence="1">The sequence shown here is derived from an EMBL/GenBank/DDBJ whole genome shotgun (WGS) entry which is preliminary data.</text>
</comment>
<dbReference type="InterPro" id="IPR053158">
    <property type="entry name" value="CapK_Type1_Caps_Biosynth"/>
</dbReference>
<keyword evidence="2" id="KW-1185">Reference proteome</keyword>
<name>A0ABQ5LFZ0_9GAMM</name>
<evidence type="ECO:0000313" key="1">
    <source>
        <dbReference type="EMBL" id="GKX62493.1"/>
    </source>
</evidence>
<reference evidence="1" key="1">
    <citation type="submission" date="2022-06" db="EMBL/GenBank/DDBJ databases">
        <title>Draft genome sequences of Pragia fontium str. JCM24417.</title>
        <authorList>
            <person name="Wakabayashi Y."/>
            <person name="Kojima K."/>
        </authorList>
    </citation>
    <scope>NUCLEOTIDE SEQUENCE</scope>
    <source>
        <strain evidence="1">JCM 24417</strain>
    </source>
</reference>
<gene>
    <name evidence="1" type="ORF">SOASR032_10620</name>
</gene>
<dbReference type="NCBIfam" id="TIGR02304">
    <property type="entry name" value="aden_form_hyp"/>
    <property type="match status" value="1"/>
</dbReference>
<accession>A0ABQ5LFZ0</accession>
<evidence type="ECO:0000313" key="2">
    <source>
        <dbReference type="Proteomes" id="UP001059610"/>
    </source>
</evidence>
<organism evidence="1 2">
    <name type="scientific">Pragia fontium</name>
    <dbReference type="NCBI Taxonomy" id="82985"/>
    <lineage>
        <taxon>Bacteria</taxon>
        <taxon>Pseudomonadati</taxon>
        <taxon>Pseudomonadota</taxon>
        <taxon>Gammaproteobacteria</taxon>
        <taxon>Enterobacterales</taxon>
        <taxon>Budviciaceae</taxon>
        <taxon>Pragia</taxon>
    </lineage>
</organism>
<dbReference type="Proteomes" id="UP001059610">
    <property type="component" value="Unassembled WGS sequence"/>
</dbReference>
<dbReference type="PANTHER" id="PTHR36932:SF1">
    <property type="entry name" value="CAPSULAR POLYSACCHARIDE BIOSYNTHESIS PROTEIN"/>
    <property type="match status" value="1"/>
</dbReference>
<dbReference type="Gene3D" id="3.40.50.12780">
    <property type="entry name" value="N-terminal domain of ligase-like"/>
    <property type="match status" value="1"/>
</dbReference>
<sequence length="429" mass="49231">MRLVKILWSYYQTRKRHFANRQALENYQDRRLVHFARRVMSASPYFQHYVNQPRTEWPMMDKAVMMANFDQMNTAGLQLEQVLNCALQSENSRDFSPTVNGYSVGLSSGTSHRRGVFVVSPQEQTRWAGTLLAKLLPRGLFHGERVALFLRANNNLYSSIDSRWISFRFFDLFSPFDHHIRQLERYSPTIVVAPAQVLRALALAVVNKQTTLKPQCVISVAEVLEPIDKALLKEVFGDVREVYQATEGFLGVTCAHGTMHLNEEFIHFEPQWLDEQRFVPIITDFTRTTQPIVRYRLDDVLIKRNTPCPCGSHSMAIERIEGRCDDVLTLPGKENSSVISVFADVCSRVFAQTLPLTADYQLTLSQQTHLTLSVEGDDALVVQCQQRLIQTFEQLGVETSRLSWSLSSQLTSATFMQKRRRILHIRDAE</sequence>
<dbReference type="InterPro" id="IPR012685">
    <property type="entry name" value="CHP02304_F390_synth-rel"/>
</dbReference>
<dbReference type="PANTHER" id="PTHR36932">
    <property type="entry name" value="CAPSULAR POLYSACCHARIDE BIOSYNTHESIS PROTEIN"/>
    <property type="match status" value="1"/>
</dbReference>
<dbReference type="EMBL" id="BRLJ01000002">
    <property type="protein sequence ID" value="GKX62493.1"/>
    <property type="molecule type" value="Genomic_DNA"/>
</dbReference>
<proteinExistence type="predicted"/>